<evidence type="ECO:0000256" key="4">
    <source>
        <dbReference type="ARBA" id="ARBA00023163"/>
    </source>
</evidence>
<feature type="coiled-coil region" evidence="7">
    <location>
        <begin position="427"/>
        <end position="454"/>
    </location>
</feature>
<dbReference type="InterPro" id="IPR007196">
    <property type="entry name" value="CCR4-Not_Not1_C"/>
</dbReference>
<dbReference type="STRING" id="29172.A0A0D8XS66"/>
<dbReference type="EMBL" id="KN716420">
    <property type="protein sequence ID" value="KJH45201.1"/>
    <property type="molecule type" value="Genomic_DNA"/>
</dbReference>
<comment type="subcellular location">
    <subcellularLocation>
        <location evidence="1">Nucleus</location>
    </subcellularLocation>
</comment>
<gene>
    <name evidence="13" type="ORF">DICVIV_08742</name>
</gene>
<proteinExistence type="inferred from homology"/>
<evidence type="ECO:0000259" key="9">
    <source>
        <dbReference type="Pfam" id="PF04054"/>
    </source>
</evidence>
<evidence type="ECO:0000259" key="12">
    <source>
        <dbReference type="Pfam" id="PF25097"/>
    </source>
</evidence>
<dbReference type="GO" id="GO:0017148">
    <property type="term" value="P:negative regulation of translation"/>
    <property type="evidence" value="ECO:0007669"/>
    <property type="project" value="InterPro"/>
</dbReference>
<dbReference type="GO" id="GO:0005634">
    <property type="term" value="C:nucleus"/>
    <property type="evidence" value="ECO:0007669"/>
    <property type="project" value="UniProtKB-SubCell"/>
</dbReference>
<dbReference type="Pfam" id="PF04054">
    <property type="entry name" value="Not1"/>
    <property type="match status" value="1"/>
</dbReference>
<dbReference type="PANTHER" id="PTHR13162:SF8">
    <property type="entry name" value="CCR4-NOT TRANSCRIPTION COMPLEX SUBUNIT 1"/>
    <property type="match status" value="1"/>
</dbReference>
<dbReference type="PANTHER" id="PTHR13162">
    <property type="entry name" value="CCR4-NOT TRANSCRIPTION COMPLEX"/>
    <property type="match status" value="1"/>
</dbReference>
<comment type="similarity">
    <text evidence="6">Belongs to the CNOT1 family.</text>
</comment>
<sequence>MTIKSELPILALTDEYGEPFIRWFAQYVVMKRVSIEQNFLPLYNQFIQAINHPLLDTHIKRETFRNIRILLRSDKRQAASNYSDRQLLKNLGMWLGSITIARNKPILIHVGTLNRVECSCVLLLFSWGYVVKQLRIKDIKELDLKALLMEAYYKGQQELLFVVPFIAKILFSCGKTQVLCKELSVDLESLPVEGLLKDTDRLVRVTQQLSDLKTLSQPDQANSSPVPGQIRHAPDSISLPGVDTKPSTPNPESEATSTLVDGATSSAVIVPPLHFAYHDINVTSYEGLIPHIKFQISLPLFQLHPQMKHHVRPALTQAIKELIGPVAERALKIAMIVTETLVRKDFALDPDENNMKKSAFHMMRAMTAGMAMITCRDPLAGLMVSLLQQSFTNSLRTSNTELTKMIEEAARAITQDNIELTTNFIVKTACEKAAAELEKRLDAESARRVAVRREGAEWHDANMKKIQAELPSRIAIQVGPTRKEHLAIYEQFSSRICGFKPTINDESTISMVETVNRAMSLPETVKEVEQLTQQLNSIIKEVDITMQAQPNPSNKAYQGVGAIRDLLSQLASNPRDSMTVVNLITRSVEHLLHAYHVDTLDVEWARRLRDLFLGVCRVLLTQFTLVDLSRRVTGSIVNVRMDYKWNVEAIELVQAQVFDQHLAHIMDGGSNVEATLFAQRFFRVIGSNDASRIPVIKEAFPATYEQLLKMQQMQAMLRQQAAAAGTAEQNLDSPLGPTAIDPLAATSASGGVPPALPAAVEEPGMSDKVSTHYMFTTGLRCDAVEIILREWIGLCYTPMAQRNPKEALFQMIVMINSFSMHEHGVLSGDEKISQFIRMCTEMCVDVALRLLKTDATSLFLTTFRNTCFLDFYVEIGEEMQHFVPKNEYLTDWNLFNLHLGFVSLKKRFYFISREKNSLCIWEHHRLLFDEIKIVQTLMIKYSDGGNTSPSGASKIALLKKVLHIITSVLHVDHEVRRAEFNAMPYHRILITLFIELTTSDGSNLEPIAWSIIEAFGQNALFLLQPRRCPSFAYAWLDFVGHRAVIGALLGGNGFAESVDPMKTSAMYTQLLICHLKFLAPFLRNIQLPKSIAVLYKGTLRVLLVILHDFPELLCEYHYVIIDTIPPNCVQLRNLVLSAYPRNMRLPDPFALNFKQVDSIPEMAIEPKSNLNMASIIPDSIRLPLDAYLRTRSAVDFLSTLPGMLQISETPGSKYNSTVMNAMVLYVGMKAIESLHERRQRISIHTIAHTAFMDIFQNLAVQLCTEGRYLLFNAIANQLRYPNAHTHYFSCVFLFLFLNSDHDAIQEQITRILFERLVALRPHPWGLLITFIELIKNPVYNFWKYEFTRCAPEIERLFQNVANTCVTARPAESEVSKA</sequence>
<keyword evidence="4" id="KW-0804">Transcription</keyword>
<feature type="compositionally biased region" description="Polar residues" evidence="8">
    <location>
        <begin position="214"/>
        <end position="226"/>
    </location>
</feature>
<feature type="domain" description="CCR4-Not complex component Not1 C-terminal" evidence="9">
    <location>
        <begin position="994"/>
        <end position="1360"/>
    </location>
</feature>
<dbReference type="Gene3D" id="1.25.40.180">
    <property type="match status" value="1"/>
</dbReference>
<dbReference type="Gene3D" id="1.25.40.790">
    <property type="match status" value="1"/>
</dbReference>
<protein>
    <submittedName>
        <fullName evidence="13">CCR4-Not complex component, Not1</fullName>
    </submittedName>
</protein>
<keyword evidence="14" id="KW-1185">Reference proteome</keyword>
<organism evidence="13 14">
    <name type="scientific">Dictyocaulus viviparus</name>
    <name type="common">Bovine lungworm</name>
    <dbReference type="NCBI Taxonomy" id="29172"/>
    <lineage>
        <taxon>Eukaryota</taxon>
        <taxon>Metazoa</taxon>
        <taxon>Ecdysozoa</taxon>
        <taxon>Nematoda</taxon>
        <taxon>Chromadorea</taxon>
        <taxon>Rhabditida</taxon>
        <taxon>Rhabditina</taxon>
        <taxon>Rhabditomorpha</taxon>
        <taxon>Strongyloidea</taxon>
        <taxon>Metastrongylidae</taxon>
        <taxon>Dictyocaulus</taxon>
    </lineage>
</organism>
<evidence type="ECO:0000313" key="14">
    <source>
        <dbReference type="Proteomes" id="UP000053766"/>
    </source>
</evidence>
<keyword evidence="2" id="KW-0678">Repressor</keyword>
<dbReference type="InterPro" id="IPR040398">
    <property type="entry name" value="Not1"/>
</dbReference>
<evidence type="ECO:0000256" key="6">
    <source>
        <dbReference type="ARBA" id="ARBA00025717"/>
    </source>
</evidence>
<evidence type="ECO:0000259" key="10">
    <source>
        <dbReference type="Pfam" id="PF12842"/>
    </source>
</evidence>
<evidence type="ECO:0000256" key="5">
    <source>
        <dbReference type="ARBA" id="ARBA00023242"/>
    </source>
</evidence>
<evidence type="ECO:0000313" key="13">
    <source>
        <dbReference type="EMBL" id="KJH45201.1"/>
    </source>
</evidence>
<feature type="domain" description="CCR4-NOT transcription complex subunit 1-like NOT1 connector" evidence="12">
    <location>
        <begin position="544"/>
        <end position="714"/>
    </location>
</feature>
<dbReference type="InterPro" id="IPR055454">
    <property type="entry name" value="CNOT1-like_NOT1_connector"/>
</dbReference>
<feature type="region of interest" description="Disordered" evidence="8">
    <location>
        <begin position="214"/>
        <end position="259"/>
    </location>
</feature>
<name>A0A0D8XS66_DICVI</name>
<reference evidence="13 14" key="1">
    <citation type="submission" date="2013-11" db="EMBL/GenBank/DDBJ databases">
        <title>Draft genome of the bovine lungworm Dictyocaulus viviparus.</title>
        <authorList>
            <person name="Mitreva M."/>
        </authorList>
    </citation>
    <scope>NUCLEOTIDE SEQUENCE [LARGE SCALE GENOMIC DNA]</scope>
    <source>
        <strain evidence="13 14">HannoverDv2000</strain>
    </source>
</reference>
<dbReference type="OrthoDB" id="1933107at2759"/>
<evidence type="ECO:0000256" key="8">
    <source>
        <dbReference type="SAM" id="MobiDB-lite"/>
    </source>
</evidence>
<evidence type="ECO:0000259" key="11">
    <source>
        <dbReference type="Pfam" id="PF16415"/>
    </source>
</evidence>
<dbReference type="GO" id="GO:0030015">
    <property type="term" value="C:CCR4-NOT core complex"/>
    <property type="evidence" value="ECO:0007669"/>
    <property type="project" value="InterPro"/>
</dbReference>
<dbReference type="Gene3D" id="1.25.40.800">
    <property type="match status" value="1"/>
</dbReference>
<dbReference type="Pfam" id="PF16415">
    <property type="entry name" value="CNOT1_CAF1_bind"/>
    <property type="match status" value="1"/>
</dbReference>
<dbReference type="Pfam" id="PF25097">
    <property type="entry name" value="ARM_Cnot1"/>
    <property type="match status" value="1"/>
</dbReference>
<dbReference type="Proteomes" id="UP000053766">
    <property type="component" value="Unassembled WGS sequence"/>
</dbReference>
<dbReference type="InterPro" id="IPR024557">
    <property type="entry name" value="CNOT1_dom_4"/>
</dbReference>
<feature type="domain" description="CCR4-NOT transcription complex subunit 1" evidence="10">
    <location>
        <begin position="305"/>
        <end position="450"/>
    </location>
</feature>
<dbReference type="GO" id="GO:0000288">
    <property type="term" value="P:nuclear-transcribed mRNA catabolic process, deadenylation-dependent decay"/>
    <property type="evidence" value="ECO:0007669"/>
    <property type="project" value="TreeGrafter"/>
</dbReference>
<evidence type="ECO:0000256" key="7">
    <source>
        <dbReference type="SAM" id="Coils"/>
    </source>
</evidence>
<dbReference type="FunFam" id="1.25.40.800:FF:000001">
    <property type="entry name" value="CCR4-NOT transcription complex subunit 1"/>
    <property type="match status" value="1"/>
</dbReference>
<evidence type="ECO:0000256" key="2">
    <source>
        <dbReference type="ARBA" id="ARBA00022491"/>
    </source>
</evidence>
<evidence type="ECO:0000256" key="1">
    <source>
        <dbReference type="ARBA" id="ARBA00004123"/>
    </source>
</evidence>
<dbReference type="InterPro" id="IPR032191">
    <property type="entry name" value="CNOT1_CAF1_bind"/>
</dbReference>
<feature type="domain" description="CCR4-NOT transcription complex subunit 1 CAF1-binding" evidence="11">
    <location>
        <begin position="16"/>
        <end position="107"/>
    </location>
</feature>
<evidence type="ECO:0000256" key="3">
    <source>
        <dbReference type="ARBA" id="ARBA00023015"/>
    </source>
</evidence>
<dbReference type="GO" id="GO:0060090">
    <property type="term" value="F:molecular adaptor activity"/>
    <property type="evidence" value="ECO:0007669"/>
    <property type="project" value="TreeGrafter"/>
</dbReference>
<dbReference type="Pfam" id="PF12842">
    <property type="entry name" value="DUF3819"/>
    <property type="match status" value="1"/>
</dbReference>
<keyword evidence="7" id="KW-0175">Coiled coil</keyword>
<reference evidence="14" key="2">
    <citation type="journal article" date="2016" name="Sci. Rep.">
        <title>Dictyocaulus viviparus genome, variome and transcriptome elucidate lungworm biology and support future intervention.</title>
        <authorList>
            <person name="McNulty S.N."/>
            <person name="Strube C."/>
            <person name="Rosa B.A."/>
            <person name="Martin J.C."/>
            <person name="Tyagi R."/>
            <person name="Choi Y.J."/>
            <person name="Wang Q."/>
            <person name="Hallsworth Pepin K."/>
            <person name="Zhang X."/>
            <person name="Ozersky P."/>
            <person name="Wilson R.K."/>
            <person name="Sternberg P.W."/>
            <person name="Gasser R.B."/>
            <person name="Mitreva M."/>
        </authorList>
    </citation>
    <scope>NUCLEOTIDE SEQUENCE [LARGE SCALE GENOMIC DNA]</scope>
    <source>
        <strain evidence="14">HannoverDv2000</strain>
    </source>
</reference>
<feature type="compositionally biased region" description="Polar residues" evidence="8">
    <location>
        <begin position="245"/>
        <end position="259"/>
    </location>
</feature>
<keyword evidence="3" id="KW-0805">Transcription regulation</keyword>
<dbReference type="GO" id="GO:0000932">
    <property type="term" value="C:P-body"/>
    <property type="evidence" value="ECO:0007669"/>
    <property type="project" value="TreeGrafter"/>
</dbReference>
<accession>A0A0D8XS66</accession>
<keyword evidence="5" id="KW-0539">Nucleus</keyword>